<evidence type="ECO:0000256" key="1">
    <source>
        <dbReference type="ARBA" id="ARBA00004127"/>
    </source>
</evidence>
<keyword evidence="4 6" id="KW-1133">Transmembrane helix</keyword>
<comment type="subcellular location">
    <subcellularLocation>
        <location evidence="1">Endomembrane system</location>
        <topology evidence="1">Multi-pass membrane protein</topology>
    </subcellularLocation>
</comment>
<proteinExistence type="inferred from homology"/>
<accession>A0AAW1QRF1</accession>
<keyword evidence="5 6" id="KW-0472">Membrane</keyword>
<dbReference type="GO" id="GO:0055062">
    <property type="term" value="P:phosphate ion homeostasis"/>
    <property type="evidence" value="ECO:0007669"/>
    <property type="project" value="UniProtKB-ARBA"/>
</dbReference>
<comment type="caution">
    <text evidence="8">The sequence shown here is derived from an EMBL/GenBank/DDBJ whole genome shotgun (WGS) entry which is preliminary data.</text>
</comment>
<dbReference type="SUPFAM" id="SSF103473">
    <property type="entry name" value="MFS general substrate transporter"/>
    <property type="match status" value="1"/>
</dbReference>
<reference evidence="8 9" key="1">
    <citation type="journal article" date="2024" name="Nat. Commun.">
        <title>Phylogenomics reveals the evolutionary origins of lichenization in chlorophyte algae.</title>
        <authorList>
            <person name="Puginier C."/>
            <person name="Libourel C."/>
            <person name="Otte J."/>
            <person name="Skaloud P."/>
            <person name="Haon M."/>
            <person name="Grisel S."/>
            <person name="Petersen M."/>
            <person name="Berrin J.G."/>
            <person name="Delaux P.M."/>
            <person name="Dal Grande F."/>
            <person name="Keller J."/>
        </authorList>
    </citation>
    <scope>NUCLEOTIDE SEQUENCE [LARGE SCALE GENOMIC DNA]</scope>
    <source>
        <strain evidence="8 9">SAG 2043</strain>
    </source>
</reference>
<dbReference type="Proteomes" id="UP001489004">
    <property type="component" value="Unassembled WGS sequence"/>
</dbReference>
<dbReference type="GO" id="GO:0012505">
    <property type="term" value="C:endomembrane system"/>
    <property type="evidence" value="ECO:0007669"/>
    <property type="project" value="UniProtKB-SubCell"/>
</dbReference>
<evidence type="ECO:0000256" key="4">
    <source>
        <dbReference type="ARBA" id="ARBA00022989"/>
    </source>
</evidence>
<dbReference type="Pfam" id="PF07690">
    <property type="entry name" value="MFS_1"/>
    <property type="match status" value="1"/>
</dbReference>
<feature type="transmembrane region" description="Helical" evidence="6">
    <location>
        <begin position="320"/>
        <end position="346"/>
    </location>
</feature>
<feature type="transmembrane region" description="Helical" evidence="6">
    <location>
        <begin position="97"/>
        <end position="114"/>
    </location>
</feature>
<feature type="transmembrane region" description="Helical" evidence="6">
    <location>
        <begin position="486"/>
        <end position="507"/>
    </location>
</feature>
<sequence>MASTWQQQSLQGRLAAGSQRLAGSKLVTRLPVARRPAPAASVGASVQCKLPTPRFVGAERKPAAQHTMTGRCAASAAAADGDGAVQQYPEGFVRTRLITFAAMWTGYACFYLTRNSLTYVAPTMLHDAALGLNMTQIGGLTSILPLAYGMSKFVSGVLGSRTSPRVLLAGGLIATALVNIAFGTGSAYIWFCTFWAANGILQGLGAPACARMLTSWFPSKERGTYWGFWTASNNVGGFAAPFLAGSCAKHFGWRWGMFAPGLVGIAVGLVLLLLLKDSPESAGYPPVEVVKPKKSSATASDEKKPTMMESLVNECLKNPYVWLFAIIYFFVYVVRQGVSSWFIFYLIKEKGVDTAAAAMRVSGLELGGLVGSLSAGAISDYLVRNNKSGKGNVGLRVQVVMAYALATAGLLAVFAACPNVPTLQWLAVAAVGFALYGPQMLIGLCGAECVSPAAVGSCQGLLGWIAYLGAANAGVPLALIVQRYGWSTYFSTLIGACGVILLLLAPMTQLKSYVQRQGNAATA</sequence>
<dbReference type="InterPro" id="IPR000849">
    <property type="entry name" value="Sugar_P_transporter"/>
</dbReference>
<evidence type="ECO:0000256" key="2">
    <source>
        <dbReference type="ARBA" id="ARBA00009598"/>
    </source>
</evidence>
<feature type="transmembrane region" description="Helical" evidence="6">
    <location>
        <begin position="255"/>
        <end position="275"/>
    </location>
</feature>
<dbReference type="PANTHER" id="PTHR43826">
    <property type="entry name" value="GLUCOSE-6-PHOSPHATE EXCHANGER SLC37A4"/>
    <property type="match status" value="1"/>
</dbReference>
<dbReference type="InterPro" id="IPR020846">
    <property type="entry name" value="MFS_dom"/>
</dbReference>
<dbReference type="Gene3D" id="1.20.1250.20">
    <property type="entry name" value="MFS general substrate transporter like domains"/>
    <property type="match status" value="2"/>
</dbReference>
<evidence type="ECO:0000256" key="6">
    <source>
        <dbReference type="SAM" id="Phobius"/>
    </source>
</evidence>
<feature type="transmembrane region" description="Helical" evidence="6">
    <location>
        <begin position="461"/>
        <end position="480"/>
    </location>
</feature>
<dbReference type="InterPro" id="IPR036259">
    <property type="entry name" value="MFS_trans_sf"/>
</dbReference>
<dbReference type="EMBL" id="JALJOR010000002">
    <property type="protein sequence ID" value="KAK9824039.1"/>
    <property type="molecule type" value="Genomic_DNA"/>
</dbReference>
<feature type="transmembrane region" description="Helical" evidence="6">
    <location>
        <begin position="422"/>
        <end position="449"/>
    </location>
</feature>
<dbReference type="InterPro" id="IPR011701">
    <property type="entry name" value="MFS"/>
</dbReference>
<keyword evidence="3 6" id="KW-0812">Transmembrane</keyword>
<protein>
    <recommendedName>
        <fullName evidence="7">Major facilitator superfamily (MFS) profile domain-containing protein</fullName>
    </recommendedName>
</protein>
<dbReference type="InterPro" id="IPR051337">
    <property type="entry name" value="OPA_Antiporter"/>
</dbReference>
<evidence type="ECO:0000256" key="3">
    <source>
        <dbReference type="ARBA" id="ARBA00022692"/>
    </source>
</evidence>
<evidence type="ECO:0000259" key="7">
    <source>
        <dbReference type="PROSITE" id="PS50850"/>
    </source>
</evidence>
<dbReference type="GO" id="GO:0061513">
    <property type="term" value="F:glucose 6-phosphate:phosphate antiporter activity"/>
    <property type="evidence" value="ECO:0007669"/>
    <property type="project" value="TreeGrafter"/>
</dbReference>
<name>A0AAW1QRF1_9CHLO</name>
<feature type="transmembrane region" description="Helical" evidence="6">
    <location>
        <begin position="225"/>
        <end position="243"/>
    </location>
</feature>
<organism evidence="8 9">
    <name type="scientific">[Myrmecia] bisecta</name>
    <dbReference type="NCBI Taxonomy" id="41462"/>
    <lineage>
        <taxon>Eukaryota</taxon>
        <taxon>Viridiplantae</taxon>
        <taxon>Chlorophyta</taxon>
        <taxon>core chlorophytes</taxon>
        <taxon>Trebouxiophyceae</taxon>
        <taxon>Trebouxiales</taxon>
        <taxon>Trebouxiaceae</taxon>
        <taxon>Myrmecia</taxon>
    </lineage>
</organism>
<keyword evidence="9" id="KW-1185">Reference proteome</keyword>
<evidence type="ECO:0000313" key="8">
    <source>
        <dbReference type="EMBL" id="KAK9824039.1"/>
    </source>
</evidence>
<evidence type="ECO:0000313" key="9">
    <source>
        <dbReference type="Proteomes" id="UP001489004"/>
    </source>
</evidence>
<dbReference type="GO" id="GO:0016020">
    <property type="term" value="C:membrane"/>
    <property type="evidence" value="ECO:0007669"/>
    <property type="project" value="InterPro"/>
</dbReference>
<feature type="transmembrane region" description="Helical" evidence="6">
    <location>
        <begin position="395"/>
        <end position="416"/>
    </location>
</feature>
<feature type="transmembrane region" description="Helical" evidence="6">
    <location>
        <begin position="166"/>
        <end position="182"/>
    </location>
</feature>
<evidence type="ECO:0000256" key="5">
    <source>
        <dbReference type="ARBA" id="ARBA00023136"/>
    </source>
</evidence>
<dbReference type="PIRSF" id="PIRSF002808">
    <property type="entry name" value="Hexose_phosphate_transp"/>
    <property type="match status" value="1"/>
</dbReference>
<dbReference type="AlphaFoldDB" id="A0AAW1QRF1"/>
<dbReference type="PANTHER" id="PTHR43826:SF3">
    <property type="entry name" value="GLUCOSE-6-PHOSPHATE EXCHANGER SLC37A4"/>
    <property type="match status" value="1"/>
</dbReference>
<gene>
    <name evidence="8" type="ORF">WJX72_007208</name>
</gene>
<feature type="transmembrane region" description="Helical" evidence="6">
    <location>
        <begin position="134"/>
        <end position="154"/>
    </location>
</feature>
<feature type="domain" description="Major facilitator superfamily (MFS) profile" evidence="7">
    <location>
        <begin position="99"/>
        <end position="509"/>
    </location>
</feature>
<dbReference type="PROSITE" id="PS50850">
    <property type="entry name" value="MFS"/>
    <property type="match status" value="1"/>
</dbReference>
<dbReference type="GO" id="GO:0035435">
    <property type="term" value="P:phosphate ion transmembrane transport"/>
    <property type="evidence" value="ECO:0007669"/>
    <property type="project" value="TreeGrafter"/>
</dbReference>
<comment type="similarity">
    <text evidence="2">Belongs to the major facilitator superfamily. Organophosphate:Pi antiporter (OPA) (TC 2.A.1.4) family.</text>
</comment>